<organism evidence="1 2">
    <name type="scientific">Hymenobacter caeli</name>
    <dbReference type="NCBI Taxonomy" id="2735894"/>
    <lineage>
        <taxon>Bacteria</taxon>
        <taxon>Pseudomonadati</taxon>
        <taxon>Bacteroidota</taxon>
        <taxon>Cytophagia</taxon>
        <taxon>Cytophagales</taxon>
        <taxon>Hymenobacteraceae</taxon>
        <taxon>Hymenobacter</taxon>
    </lineage>
</organism>
<protein>
    <submittedName>
        <fullName evidence="1">Uncharacterized protein</fullName>
    </submittedName>
</protein>
<name>A0ABX2FMS6_9BACT</name>
<dbReference type="RefSeq" id="WP_217425667.1">
    <property type="nucleotide sequence ID" value="NZ_JABSNP010000004.1"/>
</dbReference>
<dbReference type="EMBL" id="JABSNP010000004">
    <property type="protein sequence ID" value="NRT18449.1"/>
    <property type="molecule type" value="Genomic_DNA"/>
</dbReference>
<evidence type="ECO:0000313" key="2">
    <source>
        <dbReference type="Proteomes" id="UP000779507"/>
    </source>
</evidence>
<dbReference type="Pfam" id="PF06127">
    <property type="entry name" value="Mpo1-like"/>
    <property type="match status" value="1"/>
</dbReference>
<dbReference type="Proteomes" id="UP000779507">
    <property type="component" value="Unassembled WGS sequence"/>
</dbReference>
<gene>
    <name evidence="1" type="ORF">HNP98_001266</name>
</gene>
<sequence>MDPGRFAPPGPAGARRGHFFMGRNRPATLQHPWLSLLGDFQLYADL</sequence>
<accession>A0ABX2FMS6</accession>
<evidence type="ECO:0000313" key="1">
    <source>
        <dbReference type="EMBL" id="NRT18449.1"/>
    </source>
</evidence>
<keyword evidence="2" id="KW-1185">Reference proteome</keyword>
<proteinExistence type="predicted"/>
<reference evidence="1 2" key="1">
    <citation type="submission" date="2020-05" db="EMBL/GenBank/DDBJ databases">
        <title>Genomic Encyclopedia of Type Strains, Phase IV (KMG-V): Genome sequencing to study the core and pangenomes of soil and plant-associated prokaryotes.</title>
        <authorList>
            <person name="Whitman W."/>
        </authorList>
    </citation>
    <scope>NUCLEOTIDE SEQUENCE [LARGE SCALE GENOMIC DNA]</scope>
    <source>
        <strain evidence="1 2">9A</strain>
    </source>
</reference>
<dbReference type="InterPro" id="IPR009305">
    <property type="entry name" value="Mpo1-like"/>
</dbReference>
<comment type="caution">
    <text evidence="1">The sequence shown here is derived from an EMBL/GenBank/DDBJ whole genome shotgun (WGS) entry which is preliminary data.</text>
</comment>